<dbReference type="AlphaFoldDB" id="A0A1H3YNB7"/>
<dbReference type="Proteomes" id="UP000199041">
    <property type="component" value="Unassembled WGS sequence"/>
</dbReference>
<protein>
    <submittedName>
        <fullName evidence="2">Uncharacterized protein</fullName>
    </submittedName>
</protein>
<dbReference type="EMBL" id="FNQY01000008">
    <property type="protein sequence ID" value="SEA12504.1"/>
    <property type="molecule type" value="Genomic_DNA"/>
</dbReference>
<reference evidence="2 3" key="1">
    <citation type="submission" date="2016-10" db="EMBL/GenBank/DDBJ databases">
        <authorList>
            <person name="de Groot N.N."/>
        </authorList>
    </citation>
    <scope>NUCLEOTIDE SEQUENCE [LARGE SCALE GENOMIC DNA]</scope>
    <source>
        <strain evidence="2 3">Vu-144</strain>
    </source>
</reference>
<keyword evidence="1" id="KW-0812">Transmembrane</keyword>
<keyword evidence="1" id="KW-0472">Membrane</keyword>
<feature type="transmembrane region" description="Helical" evidence="1">
    <location>
        <begin position="55"/>
        <end position="73"/>
    </location>
</feature>
<organism evidence="2 3">
    <name type="scientific">Arachidicoccus rhizosphaerae</name>
    <dbReference type="NCBI Taxonomy" id="551991"/>
    <lineage>
        <taxon>Bacteria</taxon>
        <taxon>Pseudomonadati</taxon>
        <taxon>Bacteroidota</taxon>
        <taxon>Chitinophagia</taxon>
        <taxon>Chitinophagales</taxon>
        <taxon>Chitinophagaceae</taxon>
        <taxon>Arachidicoccus</taxon>
    </lineage>
</organism>
<dbReference type="OrthoDB" id="9933631at2"/>
<proteinExistence type="predicted"/>
<sequence length="84" mass="9724">MDSLDTSSGTSRDLKQQFEKVVNSNVYCWLALLICIIGAILEFYFHEGTRYSDKFFLVLAIFVIGILINGNQLRKNYVKKKEKK</sequence>
<evidence type="ECO:0000313" key="3">
    <source>
        <dbReference type="Proteomes" id="UP000199041"/>
    </source>
</evidence>
<dbReference type="RefSeq" id="WP_091396837.1">
    <property type="nucleotide sequence ID" value="NZ_FNQY01000008.1"/>
</dbReference>
<name>A0A1H3YNB7_9BACT</name>
<evidence type="ECO:0000313" key="2">
    <source>
        <dbReference type="EMBL" id="SEA12504.1"/>
    </source>
</evidence>
<keyword evidence="3" id="KW-1185">Reference proteome</keyword>
<feature type="transmembrane region" description="Helical" evidence="1">
    <location>
        <begin position="21"/>
        <end position="43"/>
    </location>
</feature>
<evidence type="ECO:0000256" key="1">
    <source>
        <dbReference type="SAM" id="Phobius"/>
    </source>
</evidence>
<gene>
    <name evidence="2" type="ORF">SAMN05192529_108164</name>
</gene>
<accession>A0A1H3YNB7</accession>
<keyword evidence="1" id="KW-1133">Transmembrane helix</keyword>